<reference evidence="2 3" key="1">
    <citation type="submission" date="2019-12" db="EMBL/GenBank/DDBJ databases">
        <title>Shinella kummerowiae sp. nov., a symbiotic bacterium isolated from root nodules of the herbal legume Kummerowia stipulacea.</title>
        <authorList>
            <person name="Gao J."/>
        </authorList>
    </citation>
    <scope>NUCLEOTIDE SEQUENCE [LARGE SCALE GENOMIC DNA]</scope>
    <source>
        <strain evidence="2 3">CCBAU 25048</strain>
    </source>
</reference>
<dbReference type="OrthoDB" id="8455068at2"/>
<feature type="transmembrane region" description="Helical" evidence="1">
    <location>
        <begin position="20"/>
        <end position="39"/>
    </location>
</feature>
<keyword evidence="1" id="KW-1133">Transmembrane helix</keyword>
<dbReference type="EMBL" id="WUMK01000004">
    <property type="protein sequence ID" value="MXN45852.1"/>
    <property type="molecule type" value="Genomic_DNA"/>
</dbReference>
<organism evidence="2 3">
    <name type="scientific">Shinella kummerowiae</name>
    <dbReference type="NCBI Taxonomy" id="417745"/>
    <lineage>
        <taxon>Bacteria</taxon>
        <taxon>Pseudomonadati</taxon>
        <taxon>Pseudomonadota</taxon>
        <taxon>Alphaproteobacteria</taxon>
        <taxon>Hyphomicrobiales</taxon>
        <taxon>Rhizobiaceae</taxon>
        <taxon>Shinella</taxon>
    </lineage>
</organism>
<accession>A0A6N8SG28</accession>
<keyword evidence="3" id="KW-1185">Reference proteome</keyword>
<name>A0A6N8SG28_9HYPH</name>
<comment type="caution">
    <text evidence="2">The sequence shown here is derived from an EMBL/GenBank/DDBJ whole genome shotgun (WGS) entry which is preliminary data.</text>
</comment>
<dbReference type="RefSeq" id="WP_160859425.1">
    <property type="nucleotide sequence ID" value="NZ_WUMK01000004.1"/>
</dbReference>
<protein>
    <submittedName>
        <fullName evidence="2">Uncharacterized protein</fullName>
    </submittedName>
</protein>
<keyword evidence="1" id="KW-0812">Transmembrane</keyword>
<sequence length="190" mass="21657">MHRDFPREEFKLSEGHHYLAVLLLSFLMAYMAATGIYAILPTGHWLAPVAALASSAVVFVVFIVMGLRTIAKIDVDRIVLAIDPEGIHVADVRGFYMKGTLSTHVPWTCVEKIQYVVSGRFKETKRIIVETRDHAHQSITIPANDLRCDDPHHLYETMKRYRRQFAPIVQNELGLKAYRSSAWTGLDEDY</sequence>
<evidence type="ECO:0000256" key="1">
    <source>
        <dbReference type="SAM" id="Phobius"/>
    </source>
</evidence>
<evidence type="ECO:0000313" key="3">
    <source>
        <dbReference type="Proteomes" id="UP000435802"/>
    </source>
</evidence>
<keyword evidence="1" id="KW-0472">Membrane</keyword>
<feature type="transmembrane region" description="Helical" evidence="1">
    <location>
        <begin position="45"/>
        <end position="67"/>
    </location>
</feature>
<gene>
    <name evidence="2" type="ORF">GR138_11670</name>
</gene>
<dbReference type="AlphaFoldDB" id="A0A6N8SG28"/>
<dbReference type="Proteomes" id="UP000435802">
    <property type="component" value="Unassembled WGS sequence"/>
</dbReference>
<proteinExistence type="predicted"/>
<evidence type="ECO:0000313" key="2">
    <source>
        <dbReference type="EMBL" id="MXN45852.1"/>
    </source>
</evidence>